<evidence type="ECO:0008006" key="5">
    <source>
        <dbReference type="Google" id="ProtNLM"/>
    </source>
</evidence>
<evidence type="ECO:0000256" key="1">
    <source>
        <dbReference type="ARBA" id="ARBA00022729"/>
    </source>
</evidence>
<sequence>MSTREICLVLVVAYVLGGSCQQFTMNFKVVHEAIVDCPNKGTDEIRLRMKLTKLNRTMQLMSGNVSFDVDFDDNVSIRVKLWTWQNGGWKAGSGLDFRKDRGCSSLLTVLGPVWKELAKASHMPTKCPFRKGTSYEVAPLDARVWDKLPLPGAPINKYKLEIECETPDGKTRGCYSSIFRVAKK</sequence>
<accession>A0A8S9WWH5</accession>
<dbReference type="PANTHER" id="PTHR21112:SF0">
    <property type="entry name" value="CHEMOSENSORY PROTEIN A 29A-RELATED"/>
    <property type="match status" value="1"/>
</dbReference>
<feature type="signal peptide" evidence="2">
    <location>
        <begin position="1"/>
        <end position="20"/>
    </location>
</feature>
<keyword evidence="1 2" id="KW-0732">Signal</keyword>
<proteinExistence type="predicted"/>
<reference evidence="3" key="1">
    <citation type="journal article" date="2021" name="Mol. Ecol. Resour.">
        <title>Apolygus lucorum genome provides insights into omnivorousness and mesophyll feeding.</title>
        <authorList>
            <person name="Liu Y."/>
            <person name="Liu H."/>
            <person name="Wang H."/>
            <person name="Huang T."/>
            <person name="Liu B."/>
            <person name="Yang B."/>
            <person name="Yin L."/>
            <person name="Li B."/>
            <person name="Zhang Y."/>
            <person name="Zhang S."/>
            <person name="Jiang F."/>
            <person name="Zhang X."/>
            <person name="Ren Y."/>
            <person name="Wang B."/>
            <person name="Wang S."/>
            <person name="Lu Y."/>
            <person name="Wu K."/>
            <person name="Fan W."/>
            <person name="Wang G."/>
        </authorList>
    </citation>
    <scope>NUCLEOTIDE SEQUENCE</scope>
    <source>
        <strain evidence="3">12Hb</strain>
    </source>
</reference>
<gene>
    <name evidence="3" type="ORF">GE061_005529</name>
</gene>
<dbReference type="AlphaFoldDB" id="A0A8S9WWH5"/>
<dbReference type="Gene3D" id="2.70.220.10">
    <property type="entry name" value="Ganglioside GM2 activator"/>
    <property type="match status" value="1"/>
</dbReference>
<feature type="chain" id="PRO_5035816924" description="MD-2-related lipid-recognition domain-containing protein" evidence="2">
    <location>
        <begin position="21"/>
        <end position="184"/>
    </location>
</feature>
<evidence type="ECO:0000313" key="3">
    <source>
        <dbReference type="EMBL" id="KAF6201082.1"/>
    </source>
</evidence>
<comment type="caution">
    <text evidence="3">The sequence shown here is derived from an EMBL/GenBank/DDBJ whole genome shotgun (WGS) entry which is preliminary data.</text>
</comment>
<organism evidence="3 4">
    <name type="scientific">Apolygus lucorum</name>
    <name type="common">Small green plant bug</name>
    <name type="synonym">Lygocoris lucorum</name>
    <dbReference type="NCBI Taxonomy" id="248454"/>
    <lineage>
        <taxon>Eukaryota</taxon>
        <taxon>Metazoa</taxon>
        <taxon>Ecdysozoa</taxon>
        <taxon>Arthropoda</taxon>
        <taxon>Hexapoda</taxon>
        <taxon>Insecta</taxon>
        <taxon>Pterygota</taxon>
        <taxon>Neoptera</taxon>
        <taxon>Paraneoptera</taxon>
        <taxon>Hemiptera</taxon>
        <taxon>Heteroptera</taxon>
        <taxon>Panheteroptera</taxon>
        <taxon>Cimicomorpha</taxon>
        <taxon>Miridae</taxon>
        <taxon>Mirini</taxon>
        <taxon>Apolygus</taxon>
    </lineage>
</organism>
<dbReference type="EMBL" id="WIXP02000013">
    <property type="protein sequence ID" value="KAF6201082.1"/>
    <property type="molecule type" value="Genomic_DNA"/>
</dbReference>
<evidence type="ECO:0000313" key="4">
    <source>
        <dbReference type="Proteomes" id="UP000466442"/>
    </source>
</evidence>
<dbReference type="InterPro" id="IPR036846">
    <property type="entry name" value="GM2-AP_sf"/>
</dbReference>
<evidence type="ECO:0000256" key="2">
    <source>
        <dbReference type="SAM" id="SignalP"/>
    </source>
</evidence>
<dbReference type="PROSITE" id="PS51257">
    <property type="entry name" value="PROKAR_LIPOPROTEIN"/>
    <property type="match status" value="1"/>
</dbReference>
<dbReference type="PANTHER" id="PTHR21112">
    <property type="entry name" value="CHEMOSENSORY PROTEIN A 29A-RELATED"/>
    <property type="match status" value="1"/>
</dbReference>
<keyword evidence="4" id="KW-1185">Reference proteome</keyword>
<name>A0A8S9WWH5_APOLU</name>
<dbReference type="OrthoDB" id="6606153at2759"/>
<dbReference type="Proteomes" id="UP000466442">
    <property type="component" value="Unassembled WGS sequence"/>
</dbReference>
<protein>
    <recommendedName>
        <fullName evidence="5">MD-2-related lipid-recognition domain-containing protein</fullName>
    </recommendedName>
</protein>